<dbReference type="KEGG" id="yey:Y11_43031"/>
<dbReference type="AlphaFoldDB" id="A0A0H3NXK0"/>
<dbReference type="Proteomes" id="UP000008084">
    <property type="component" value="Chromosome"/>
</dbReference>
<gene>
    <name evidence="1" type="ordered locus">Y11_43031</name>
</gene>
<dbReference type="HOGENOM" id="CLU_3335133_0_0_6"/>
<name>A0A0H3NXK0_YERE1</name>
<accession>A0A0H3NXK0</accession>
<evidence type="ECO:0000313" key="2">
    <source>
        <dbReference type="Proteomes" id="UP000008084"/>
    </source>
</evidence>
<organism evidence="1 2">
    <name type="scientific">Yersinia enterocolitica subsp. palearctica serotype O:3 (strain DSM 13030 / CIP 106945 / Y11)</name>
    <dbReference type="NCBI Taxonomy" id="930944"/>
    <lineage>
        <taxon>Bacteria</taxon>
        <taxon>Pseudomonadati</taxon>
        <taxon>Pseudomonadota</taxon>
        <taxon>Gammaproteobacteria</taxon>
        <taxon>Enterobacterales</taxon>
        <taxon>Yersiniaceae</taxon>
        <taxon>Yersinia</taxon>
    </lineage>
</organism>
<protein>
    <submittedName>
        <fullName evidence="1">Uncharacterized protein</fullName>
    </submittedName>
</protein>
<evidence type="ECO:0000313" key="1">
    <source>
        <dbReference type="EMBL" id="CBY28227.1"/>
    </source>
</evidence>
<proteinExistence type="predicted"/>
<reference evidence="1 2" key="1">
    <citation type="journal article" date="2011" name="J. Bacteriol.">
        <title>Complete genome sequence of Yersinia enterocolitica subsp. palearctica serogroup O:3.</title>
        <authorList>
            <person name="Batzilla J."/>
            <person name="Hoper D."/>
            <person name="Antonenka U."/>
            <person name="Heesemann J."/>
            <person name="Rakin A."/>
        </authorList>
    </citation>
    <scope>NUCLEOTIDE SEQUENCE [LARGE SCALE GENOMIC DNA]</scope>
    <source>
        <strain evidence="2">DSM 13030 / CIP 106945 / Y11</strain>
    </source>
</reference>
<sequence length="38" mass="4510">MFMDIFCHVRQIPQIINKIRELPLLFIGHSSRRSQEVG</sequence>
<dbReference type="EMBL" id="FR729477">
    <property type="protein sequence ID" value="CBY28227.1"/>
    <property type="molecule type" value="Genomic_DNA"/>
</dbReference>
<dbReference type="PATRIC" id="fig|930944.6.peg.4280"/>